<dbReference type="AlphaFoldDB" id="X1LVN3"/>
<protein>
    <recommendedName>
        <fullName evidence="2">Zinc chelation protein SecC</fullName>
    </recommendedName>
</protein>
<sequence length="109" mass="12731">LIKDIELLCFFEQPFHEVIYEFKRNDILFESTRQLNTLMPLIVDVYNNTRTWNNRGYTANEMSGLFGEDTPLIKDMPIEQLDDAIFKKVGRNDPCPCGSGKKYKKCCSR</sequence>
<reference evidence="1" key="1">
    <citation type="journal article" date="2014" name="Front. Microbiol.">
        <title>High frequency of phylogenetically diverse reductive dehalogenase-homologous genes in deep subseafloor sedimentary metagenomes.</title>
        <authorList>
            <person name="Kawai M."/>
            <person name="Futagami T."/>
            <person name="Toyoda A."/>
            <person name="Takaki Y."/>
            <person name="Nishi S."/>
            <person name="Hori S."/>
            <person name="Arai W."/>
            <person name="Tsubouchi T."/>
            <person name="Morono Y."/>
            <person name="Uchiyama I."/>
            <person name="Ito T."/>
            <person name="Fujiyama A."/>
            <person name="Inagaki F."/>
            <person name="Takami H."/>
        </authorList>
    </citation>
    <scope>NUCLEOTIDE SEQUENCE</scope>
    <source>
        <strain evidence="1">Expedition CK06-06</strain>
    </source>
</reference>
<name>X1LVN3_9ZZZZ</name>
<dbReference type="InterPro" id="IPR004027">
    <property type="entry name" value="SEC_C_motif"/>
</dbReference>
<evidence type="ECO:0008006" key="2">
    <source>
        <dbReference type="Google" id="ProtNLM"/>
    </source>
</evidence>
<dbReference type="EMBL" id="BARV01020062">
    <property type="protein sequence ID" value="GAI23128.1"/>
    <property type="molecule type" value="Genomic_DNA"/>
</dbReference>
<comment type="caution">
    <text evidence="1">The sequence shown here is derived from an EMBL/GenBank/DDBJ whole genome shotgun (WGS) entry which is preliminary data.</text>
</comment>
<dbReference type="SUPFAM" id="SSF103642">
    <property type="entry name" value="Sec-C motif"/>
    <property type="match status" value="1"/>
</dbReference>
<evidence type="ECO:0000313" key="1">
    <source>
        <dbReference type="EMBL" id="GAI23128.1"/>
    </source>
</evidence>
<gene>
    <name evidence="1" type="ORF">S06H3_33590</name>
</gene>
<dbReference type="PANTHER" id="PTHR33747:SF1">
    <property type="entry name" value="ADENYLATE CYCLASE-ASSOCIATED CAP C-TERMINAL DOMAIN-CONTAINING PROTEIN"/>
    <property type="match status" value="1"/>
</dbReference>
<dbReference type="Pfam" id="PF02810">
    <property type="entry name" value="SEC-C"/>
    <property type="match status" value="1"/>
</dbReference>
<proteinExistence type="predicted"/>
<feature type="non-terminal residue" evidence="1">
    <location>
        <position position="1"/>
    </location>
</feature>
<dbReference type="Gene3D" id="3.10.450.50">
    <property type="match status" value="1"/>
</dbReference>
<accession>X1LVN3</accession>
<organism evidence="1">
    <name type="scientific">marine sediment metagenome</name>
    <dbReference type="NCBI Taxonomy" id="412755"/>
    <lineage>
        <taxon>unclassified sequences</taxon>
        <taxon>metagenomes</taxon>
        <taxon>ecological metagenomes</taxon>
    </lineage>
</organism>
<dbReference type="PANTHER" id="PTHR33747">
    <property type="entry name" value="UPF0225 PROTEIN SCO1677"/>
    <property type="match status" value="1"/>
</dbReference>